<reference evidence="2 3" key="1">
    <citation type="submission" date="2021-06" db="EMBL/GenBank/DDBJ databases">
        <title>Caerostris extrusa draft genome.</title>
        <authorList>
            <person name="Kono N."/>
            <person name="Arakawa K."/>
        </authorList>
    </citation>
    <scope>NUCLEOTIDE SEQUENCE [LARGE SCALE GENOMIC DNA]</scope>
</reference>
<feature type="region of interest" description="Disordered" evidence="1">
    <location>
        <begin position="116"/>
        <end position="143"/>
    </location>
</feature>
<evidence type="ECO:0000313" key="2">
    <source>
        <dbReference type="EMBL" id="GIY30950.1"/>
    </source>
</evidence>
<sequence length="168" mass="19619">MSQKGGKVVKAKLFEDKDCGCSKRCNTKITMDQRQKCFDKFWKMGDFSKQNAYLSGLVTREAVKQHRPRTNCKNRGPKGVTYQYRINVGRVSRQVCKVYFLDTFVVSNGRLARALRKEENEREPGEDLRGKKTPANKTSEENLNRVRDHINSFARYDIHYQQNLKESF</sequence>
<evidence type="ECO:0000313" key="3">
    <source>
        <dbReference type="Proteomes" id="UP001054945"/>
    </source>
</evidence>
<keyword evidence="3" id="KW-1185">Reference proteome</keyword>
<organism evidence="2 3">
    <name type="scientific">Caerostris extrusa</name>
    <name type="common">Bark spider</name>
    <name type="synonym">Caerostris bankana</name>
    <dbReference type="NCBI Taxonomy" id="172846"/>
    <lineage>
        <taxon>Eukaryota</taxon>
        <taxon>Metazoa</taxon>
        <taxon>Ecdysozoa</taxon>
        <taxon>Arthropoda</taxon>
        <taxon>Chelicerata</taxon>
        <taxon>Arachnida</taxon>
        <taxon>Araneae</taxon>
        <taxon>Araneomorphae</taxon>
        <taxon>Entelegynae</taxon>
        <taxon>Araneoidea</taxon>
        <taxon>Araneidae</taxon>
        <taxon>Caerostris</taxon>
    </lineage>
</organism>
<feature type="compositionally biased region" description="Basic and acidic residues" evidence="1">
    <location>
        <begin position="116"/>
        <end position="130"/>
    </location>
</feature>
<evidence type="ECO:0008006" key="4">
    <source>
        <dbReference type="Google" id="ProtNLM"/>
    </source>
</evidence>
<proteinExistence type="predicted"/>
<comment type="caution">
    <text evidence="2">The sequence shown here is derived from an EMBL/GenBank/DDBJ whole genome shotgun (WGS) entry which is preliminary data.</text>
</comment>
<gene>
    <name evidence="2" type="primary">AVEN_158237_1</name>
    <name evidence="2" type="ORF">CEXT_188391</name>
</gene>
<dbReference type="Proteomes" id="UP001054945">
    <property type="component" value="Unassembled WGS sequence"/>
</dbReference>
<protein>
    <recommendedName>
        <fullName evidence="4">HNH homing endonuclease</fullName>
    </recommendedName>
</protein>
<evidence type="ECO:0000256" key="1">
    <source>
        <dbReference type="SAM" id="MobiDB-lite"/>
    </source>
</evidence>
<accession>A0AAV4SEQ6</accession>
<name>A0AAV4SEQ6_CAEEX</name>
<dbReference type="PANTHER" id="PTHR10773:SF19">
    <property type="match status" value="1"/>
</dbReference>
<dbReference type="PANTHER" id="PTHR10773">
    <property type="entry name" value="DNA-DIRECTED RNA POLYMERASES I, II, AND III SUBUNIT RPABC2"/>
    <property type="match status" value="1"/>
</dbReference>
<dbReference type="EMBL" id="BPLR01009299">
    <property type="protein sequence ID" value="GIY30950.1"/>
    <property type="molecule type" value="Genomic_DNA"/>
</dbReference>
<dbReference type="AlphaFoldDB" id="A0AAV4SEQ6"/>